<evidence type="ECO:0000256" key="1">
    <source>
        <dbReference type="ARBA" id="ARBA00001663"/>
    </source>
</evidence>
<dbReference type="GO" id="GO:0005634">
    <property type="term" value="C:nucleus"/>
    <property type="evidence" value="ECO:0007669"/>
    <property type="project" value="UniProtKB-SubCell"/>
</dbReference>
<dbReference type="GO" id="GO:0003723">
    <property type="term" value="F:RNA binding"/>
    <property type="evidence" value="ECO:0007669"/>
    <property type="project" value="UniProtKB-KW"/>
</dbReference>
<dbReference type="InterPro" id="IPR012337">
    <property type="entry name" value="RNaseH-like_sf"/>
</dbReference>
<evidence type="ECO:0000256" key="9">
    <source>
        <dbReference type="ARBA" id="ARBA00022801"/>
    </source>
</evidence>
<evidence type="ECO:0000256" key="5">
    <source>
        <dbReference type="ARBA" id="ARBA00012161"/>
    </source>
</evidence>
<evidence type="ECO:0000256" key="4">
    <source>
        <dbReference type="ARBA" id="ARBA00008372"/>
    </source>
</evidence>
<dbReference type="GO" id="GO:0004535">
    <property type="term" value="F:poly(A)-specific ribonuclease activity"/>
    <property type="evidence" value="ECO:0007669"/>
    <property type="project" value="UniProtKB-EC"/>
</dbReference>
<comment type="catalytic activity">
    <reaction evidence="1">
        <text>Exonucleolytic cleavage of poly(A) to 5'-AMP.</text>
        <dbReference type="EC" id="3.1.13.4"/>
    </reaction>
</comment>
<keyword evidence="7" id="KW-0540">Nuclease</keyword>
<evidence type="ECO:0000256" key="7">
    <source>
        <dbReference type="ARBA" id="ARBA00022722"/>
    </source>
</evidence>
<evidence type="ECO:0000256" key="11">
    <source>
        <dbReference type="ARBA" id="ARBA00022884"/>
    </source>
</evidence>
<dbReference type="Gene3D" id="3.30.420.10">
    <property type="entry name" value="Ribonuclease H-like superfamily/Ribonuclease H"/>
    <property type="match status" value="1"/>
</dbReference>
<dbReference type="InterPro" id="IPR039637">
    <property type="entry name" value="CNOT7/CNOT8/Pop2"/>
</dbReference>
<evidence type="ECO:0000256" key="8">
    <source>
        <dbReference type="ARBA" id="ARBA00022723"/>
    </source>
</evidence>
<sequence length="230" mass="25931">MIRASTGHGSSNASGENNGPRAPCEPCPIREVWASNLDAAFDVIMHLVQKYNHVAVDTEFPGVLVTPEDPQLQPSVYQYCLVRDNVNLMKLVQLGFSFFDESGQPAPECSAWQFNFKFNVEEDAAAEDSIRFLKKSGIQFDKHQRDGIDPNKFAERCTISGVVLSDTVKCLVFHGAYDFGYLLKMLTGQDLPEKESDFLRASRPVFPGDIRRQMHHERLPRSLGRPAKRR</sequence>
<dbReference type="GO" id="GO:0005737">
    <property type="term" value="C:cytoplasm"/>
    <property type="evidence" value="ECO:0007669"/>
    <property type="project" value="UniProtKB-SubCell"/>
</dbReference>
<dbReference type="Proteomes" id="UP000821853">
    <property type="component" value="Chromosome 1"/>
</dbReference>
<dbReference type="SUPFAM" id="SSF53098">
    <property type="entry name" value="Ribonuclease H-like"/>
    <property type="match status" value="1"/>
</dbReference>
<comment type="similarity">
    <text evidence="4">Belongs to the CAF1 family.</text>
</comment>
<dbReference type="PANTHER" id="PTHR10797">
    <property type="entry name" value="CCR4-NOT TRANSCRIPTION COMPLEX SUBUNIT"/>
    <property type="match status" value="1"/>
</dbReference>
<keyword evidence="11" id="KW-0694">RNA-binding</keyword>
<keyword evidence="10" id="KW-0269">Exonuclease</keyword>
<comment type="subcellular location">
    <subcellularLocation>
        <location evidence="3">Cytoplasm</location>
    </subcellularLocation>
    <subcellularLocation>
        <location evidence="2">Nucleus</location>
    </subcellularLocation>
</comment>
<evidence type="ECO:0000256" key="3">
    <source>
        <dbReference type="ARBA" id="ARBA00004496"/>
    </source>
</evidence>
<dbReference type="EC" id="3.1.13.4" evidence="5"/>
<evidence type="ECO:0000256" key="2">
    <source>
        <dbReference type="ARBA" id="ARBA00004123"/>
    </source>
</evidence>
<keyword evidence="9" id="KW-0378">Hydrolase</keyword>
<reference evidence="16 17" key="1">
    <citation type="journal article" date="2020" name="Cell">
        <title>Large-Scale Comparative Analyses of Tick Genomes Elucidate Their Genetic Diversity and Vector Capacities.</title>
        <authorList>
            <consortium name="Tick Genome and Microbiome Consortium (TIGMIC)"/>
            <person name="Jia N."/>
            <person name="Wang J."/>
            <person name="Shi W."/>
            <person name="Du L."/>
            <person name="Sun Y."/>
            <person name="Zhan W."/>
            <person name="Jiang J.F."/>
            <person name="Wang Q."/>
            <person name="Zhang B."/>
            <person name="Ji P."/>
            <person name="Bell-Sakyi L."/>
            <person name="Cui X.M."/>
            <person name="Yuan T.T."/>
            <person name="Jiang B.G."/>
            <person name="Yang W.F."/>
            <person name="Lam T.T."/>
            <person name="Chang Q.C."/>
            <person name="Ding S.J."/>
            <person name="Wang X.J."/>
            <person name="Zhu J.G."/>
            <person name="Ruan X.D."/>
            <person name="Zhao L."/>
            <person name="Wei J.T."/>
            <person name="Ye R.Z."/>
            <person name="Que T.C."/>
            <person name="Du C.H."/>
            <person name="Zhou Y.H."/>
            <person name="Cheng J.X."/>
            <person name="Dai P.F."/>
            <person name="Guo W.B."/>
            <person name="Han X.H."/>
            <person name="Huang E.J."/>
            <person name="Li L.F."/>
            <person name="Wei W."/>
            <person name="Gao Y.C."/>
            <person name="Liu J.Z."/>
            <person name="Shao H.Z."/>
            <person name="Wang X."/>
            <person name="Wang C.C."/>
            <person name="Yang T.C."/>
            <person name="Huo Q.B."/>
            <person name="Li W."/>
            <person name="Chen H.Y."/>
            <person name="Chen S.E."/>
            <person name="Zhou L.G."/>
            <person name="Ni X.B."/>
            <person name="Tian J.H."/>
            <person name="Sheng Y."/>
            <person name="Liu T."/>
            <person name="Pan Y.S."/>
            <person name="Xia L.Y."/>
            <person name="Li J."/>
            <person name="Zhao F."/>
            <person name="Cao W.C."/>
        </authorList>
    </citation>
    <scope>NUCLEOTIDE SEQUENCE [LARGE SCALE GENOMIC DNA]</scope>
    <source>
        <strain evidence="16">HaeL-2018</strain>
    </source>
</reference>
<keyword evidence="17" id="KW-1185">Reference proteome</keyword>
<dbReference type="OrthoDB" id="1164111at2759"/>
<gene>
    <name evidence="16" type="ORF">HPB48_015243</name>
</gene>
<evidence type="ECO:0000256" key="6">
    <source>
        <dbReference type="ARBA" id="ARBA00022490"/>
    </source>
</evidence>
<dbReference type="GO" id="GO:0030014">
    <property type="term" value="C:CCR4-NOT complex"/>
    <property type="evidence" value="ECO:0007669"/>
    <property type="project" value="InterPro"/>
</dbReference>
<dbReference type="EMBL" id="JABSTR010000001">
    <property type="protein sequence ID" value="KAH9362794.1"/>
    <property type="molecule type" value="Genomic_DNA"/>
</dbReference>
<comment type="caution">
    <text evidence="16">The sequence shown here is derived from an EMBL/GenBank/DDBJ whole genome shotgun (WGS) entry which is preliminary data.</text>
</comment>
<proteinExistence type="inferred from homology"/>
<keyword evidence="14" id="KW-0539">Nucleus</keyword>
<keyword evidence="13" id="KW-0804">Transcription</keyword>
<evidence type="ECO:0000256" key="13">
    <source>
        <dbReference type="ARBA" id="ARBA00023163"/>
    </source>
</evidence>
<evidence type="ECO:0000256" key="14">
    <source>
        <dbReference type="ARBA" id="ARBA00023242"/>
    </source>
</evidence>
<protein>
    <recommendedName>
        <fullName evidence="5">poly(A)-specific ribonuclease</fullName>
        <ecNumber evidence="5">3.1.13.4</ecNumber>
    </recommendedName>
</protein>
<evidence type="ECO:0000256" key="10">
    <source>
        <dbReference type="ARBA" id="ARBA00022839"/>
    </source>
</evidence>
<dbReference type="InterPro" id="IPR006941">
    <property type="entry name" value="RNase_CAF1"/>
</dbReference>
<keyword evidence="12" id="KW-0805">Transcription regulation</keyword>
<keyword evidence="6" id="KW-0963">Cytoplasm</keyword>
<keyword evidence="8" id="KW-0479">Metal-binding</keyword>
<dbReference type="OMA" id="HELMRIY"/>
<organism evidence="16 17">
    <name type="scientific">Haemaphysalis longicornis</name>
    <name type="common">Bush tick</name>
    <dbReference type="NCBI Taxonomy" id="44386"/>
    <lineage>
        <taxon>Eukaryota</taxon>
        <taxon>Metazoa</taxon>
        <taxon>Ecdysozoa</taxon>
        <taxon>Arthropoda</taxon>
        <taxon>Chelicerata</taxon>
        <taxon>Arachnida</taxon>
        <taxon>Acari</taxon>
        <taxon>Parasitiformes</taxon>
        <taxon>Ixodida</taxon>
        <taxon>Ixodoidea</taxon>
        <taxon>Ixodidae</taxon>
        <taxon>Haemaphysalinae</taxon>
        <taxon>Haemaphysalis</taxon>
    </lineage>
</organism>
<evidence type="ECO:0000313" key="16">
    <source>
        <dbReference type="EMBL" id="KAH9362794.1"/>
    </source>
</evidence>
<feature type="compositionally biased region" description="Polar residues" evidence="15">
    <location>
        <begin position="7"/>
        <end position="17"/>
    </location>
</feature>
<name>A0A9J6FIA7_HAELO</name>
<dbReference type="GO" id="GO:0046872">
    <property type="term" value="F:metal ion binding"/>
    <property type="evidence" value="ECO:0007669"/>
    <property type="project" value="UniProtKB-KW"/>
</dbReference>
<dbReference type="VEuPathDB" id="VectorBase:HLOH_064191"/>
<feature type="region of interest" description="Disordered" evidence="15">
    <location>
        <begin position="1"/>
        <end position="22"/>
    </location>
</feature>
<dbReference type="AlphaFoldDB" id="A0A9J6FIA7"/>
<evidence type="ECO:0000256" key="15">
    <source>
        <dbReference type="SAM" id="MobiDB-lite"/>
    </source>
</evidence>
<accession>A0A9J6FIA7</accession>
<dbReference type="Pfam" id="PF04857">
    <property type="entry name" value="CAF1"/>
    <property type="match status" value="1"/>
</dbReference>
<dbReference type="InterPro" id="IPR036397">
    <property type="entry name" value="RNaseH_sf"/>
</dbReference>
<evidence type="ECO:0000256" key="12">
    <source>
        <dbReference type="ARBA" id="ARBA00023015"/>
    </source>
</evidence>
<evidence type="ECO:0000313" key="17">
    <source>
        <dbReference type="Proteomes" id="UP000821853"/>
    </source>
</evidence>